<sequence>MAPYHICTYQESDRKTVVHLYGSSLTEHTPTTFKYLLKQPGMLLLELGMPLSLLLVSGSWLFTIMASLTLLIFLWFLIRFMWQQFLVIALRTDLADITKTYLSVSDSCFWVAKSGGQVVGIVGTLPVKNLPPGKKQLQLFHLAVDMEHRGMGMAKALVRTVLQFARHQGCSEVLVETTLIQYHAQALYQGMGFQKTGHYFANMFWKLAGIPMIKFMHHLPSAQDGSL</sequence>
<dbReference type="SUPFAM" id="SSF55729">
    <property type="entry name" value="Acyl-CoA N-acyltransferases (Nat)"/>
    <property type="match status" value="1"/>
</dbReference>
<reference evidence="5" key="1">
    <citation type="submission" date="2025-08" db="UniProtKB">
        <authorList>
            <consortium name="RefSeq"/>
        </authorList>
    </citation>
    <scope>IDENTIFICATION</scope>
</reference>
<accession>A0A6P3F8D8</accession>
<organism evidence="4 5">
    <name type="scientific">Octodon degus</name>
    <name type="common">Degu</name>
    <name type="synonym">Sciurus degus</name>
    <dbReference type="NCBI Taxonomy" id="10160"/>
    <lineage>
        <taxon>Eukaryota</taxon>
        <taxon>Metazoa</taxon>
        <taxon>Chordata</taxon>
        <taxon>Craniata</taxon>
        <taxon>Vertebrata</taxon>
        <taxon>Euteleostomi</taxon>
        <taxon>Mammalia</taxon>
        <taxon>Eutheria</taxon>
        <taxon>Euarchontoglires</taxon>
        <taxon>Glires</taxon>
        <taxon>Rodentia</taxon>
        <taxon>Hystricomorpha</taxon>
        <taxon>Octodontidae</taxon>
        <taxon>Octodon</taxon>
    </lineage>
</organism>
<dbReference type="CDD" id="cd04301">
    <property type="entry name" value="NAT_SF"/>
    <property type="match status" value="1"/>
</dbReference>
<dbReference type="PANTHER" id="PTHR13947:SF48">
    <property type="entry name" value="N-ACETYLTRANSFERASE 8-RELATED"/>
    <property type="match status" value="1"/>
</dbReference>
<dbReference type="InterPro" id="IPR050769">
    <property type="entry name" value="NAT_camello-type"/>
</dbReference>
<evidence type="ECO:0000313" key="4">
    <source>
        <dbReference type="Proteomes" id="UP000515203"/>
    </source>
</evidence>
<dbReference type="InParanoid" id="A0A6P3F8D8"/>
<dbReference type="Gene3D" id="3.40.630.30">
    <property type="match status" value="1"/>
</dbReference>
<dbReference type="RefSeq" id="XP_004634224.1">
    <property type="nucleotide sequence ID" value="XM_004634167.2"/>
</dbReference>
<evidence type="ECO:0000259" key="3">
    <source>
        <dbReference type="PROSITE" id="PS51186"/>
    </source>
</evidence>
<dbReference type="OrthoDB" id="41532at2759"/>
<dbReference type="PROSITE" id="PS51186">
    <property type="entry name" value="GNAT"/>
    <property type="match status" value="1"/>
</dbReference>
<feature type="transmembrane region" description="Helical" evidence="2">
    <location>
        <begin position="51"/>
        <end position="78"/>
    </location>
</feature>
<dbReference type="InterPro" id="IPR000182">
    <property type="entry name" value="GNAT_dom"/>
</dbReference>
<keyword evidence="2" id="KW-0472">Membrane</keyword>
<protein>
    <submittedName>
        <fullName evidence="5">Probable N-acetyltransferase CML1</fullName>
    </submittedName>
</protein>
<feature type="domain" description="N-acetyltransferase" evidence="3">
    <location>
        <begin position="72"/>
        <end position="217"/>
    </location>
</feature>
<proteinExistence type="predicted"/>
<evidence type="ECO:0000313" key="5">
    <source>
        <dbReference type="RefSeq" id="XP_004634224.1"/>
    </source>
</evidence>
<dbReference type="AlphaFoldDB" id="A0A6P3F8D8"/>
<dbReference type="PANTHER" id="PTHR13947">
    <property type="entry name" value="GNAT FAMILY N-ACETYLTRANSFERASE"/>
    <property type="match status" value="1"/>
</dbReference>
<evidence type="ECO:0000256" key="2">
    <source>
        <dbReference type="SAM" id="Phobius"/>
    </source>
</evidence>
<dbReference type="Proteomes" id="UP000515203">
    <property type="component" value="Unplaced"/>
</dbReference>
<name>A0A6P3F8D8_OCTDE</name>
<dbReference type="InterPro" id="IPR016181">
    <property type="entry name" value="Acyl_CoA_acyltransferase"/>
</dbReference>
<gene>
    <name evidence="5" type="primary">LOC101567226</name>
</gene>
<dbReference type="GeneID" id="101567226"/>
<dbReference type="GO" id="GO:0008080">
    <property type="term" value="F:N-acetyltransferase activity"/>
    <property type="evidence" value="ECO:0007669"/>
    <property type="project" value="InterPro"/>
</dbReference>
<evidence type="ECO:0000256" key="1">
    <source>
        <dbReference type="ARBA" id="ARBA00022679"/>
    </source>
</evidence>
<keyword evidence="4" id="KW-1185">Reference proteome</keyword>
<keyword evidence="1" id="KW-0808">Transferase</keyword>
<keyword evidence="2" id="KW-0812">Transmembrane</keyword>
<keyword evidence="2" id="KW-1133">Transmembrane helix</keyword>
<dbReference type="Pfam" id="PF00583">
    <property type="entry name" value="Acetyltransf_1"/>
    <property type="match status" value="1"/>
</dbReference>